<proteinExistence type="predicted"/>
<evidence type="ECO:0000259" key="2">
    <source>
        <dbReference type="Pfam" id="PF23598"/>
    </source>
</evidence>
<dbReference type="OrthoDB" id="1435630at2759"/>
<dbReference type="Pfam" id="PF23598">
    <property type="entry name" value="LRR_14"/>
    <property type="match status" value="1"/>
</dbReference>
<reference evidence="4" key="1">
    <citation type="journal article" date="2017" name="Front. Plant Sci.">
        <title>Climate Clever Clovers: New Paradigm to Reduce the Environmental Footprint of Ruminants by Breeding Low Methanogenic Forages Utilizing Haplotype Variation.</title>
        <authorList>
            <person name="Kaur P."/>
            <person name="Appels R."/>
            <person name="Bayer P.E."/>
            <person name="Keeble-Gagnere G."/>
            <person name="Wang J."/>
            <person name="Hirakawa H."/>
            <person name="Shirasawa K."/>
            <person name="Vercoe P."/>
            <person name="Stefanova K."/>
            <person name="Durmic Z."/>
            <person name="Nichols P."/>
            <person name="Revell C."/>
            <person name="Isobe S.N."/>
            <person name="Edwards D."/>
            <person name="Erskine W."/>
        </authorList>
    </citation>
    <scope>NUCLEOTIDE SEQUENCE [LARGE SCALE GENOMIC DNA]</scope>
    <source>
        <strain evidence="4">cv. Daliak</strain>
    </source>
</reference>
<dbReference type="Proteomes" id="UP000242715">
    <property type="component" value="Unassembled WGS sequence"/>
</dbReference>
<keyword evidence="1" id="KW-0677">Repeat</keyword>
<evidence type="ECO:0000256" key="1">
    <source>
        <dbReference type="ARBA" id="ARBA00022737"/>
    </source>
</evidence>
<protein>
    <recommendedName>
        <fullName evidence="2">Disease resistance R13L4/SHOC-2-like LRR domain-containing protein</fullName>
    </recommendedName>
</protein>
<dbReference type="Gene3D" id="3.80.10.10">
    <property type="entry name" value="Ribonuclease Inhibitor"/>
    <property type="match status" value="1"/>
</dbReference>
<accession>A0A2Z6PQA5</accession>
<gene>
    <name evidence="3" type="ORF">TSUD_118130</name>
</gene>
<dbReference type="SUPFAM" id="SSF52058">
    <property type="entry name" value="L domain-like"/>
    <property type="match status" value="1"/>
</dbReference>
<dbReference type="InterPro" id="IPR032675">
    <property type="entry name" value="LRR_dom_sf"/>
</dbReference>
<evidence type="ECO:0000313" key="3">
    <source>
        <dbReference type="EMBL" id="GAU48387.1"/>
    </source>
</evidence>
<feature type="domain" description="Disease resistance R13L4/SHOC-2-like LRR" evidence="2">
    <location>
        <begin position="83"/>
        <end position="294"/>
    </location>
</feature>
<dbReference type="EMBL" id="DF974416">
    <property type="protein sequence ID" value="GAU48387.1"/>
    <property type="molecule type" value="Genomic_DNA"/>
</dbReference>
<dbReference type="PANTHER" id="PTHR23155:SF1052">
    <property type="entry name" value="DISEASE RESISTANCE PROTEIN RPM1"/>
    <property type="match status" value="1"/>
</dbReference>
<dbReference type="InterPro" id="IPR055414">
    <property type="entry name" value="LRR_R13L4/SHOC2-like"/>
</dbReference>
<sequence>MELERNVHLTDLMKILSLSYDDLPYHLKSCMLYFGIYLEDYTIKRKRLTRQWMAEGFVKNEEINHWRKLLKSELPEHFMDGLSSKFKLLKVLDFDNSLLNYIPDNLGNLFHLRYLNLSHTKVKVLPKSIGMLINLETLDLRQTKVHELPKEINKLTKLRLLPAYYRKYEGHYSMLNFTDGVKMQKGIECLISLQKLYFLEADHSGIDLIQELKMLKQLRKLGIKHVRQQYGHALCAAIQEMKHLESLNIDAIATDEILDLDLVSAAPHLRVLNLKCRLTKLPKWIPNLKYLVKLRLGKTSIPWIC</sequence>
<dbReference type="PANTHER" id="PTHR23155">
    <property type="entry name" value="DISEASE RESISTANCE PROTEIN RP"/>
    <property type="match status" value="1"/>
</dbReference>
<keyword evidence="4" id="KW-1185">Reference proteome</keyword>
<dbReference type="GO" id="GO:0098542">
    <property type="term" value="P:defense response to other organism"/>
    <property type="evidence" value="ECO:0007669"/>
    <property type="project" value="TreeGrafter"/>
</dbReference>
<organism evidence="3 4">
    <name type="scientific">Trifolium subterraneum</name>
    <name type="common">Subterranean clover</name>
    <dbReference type="NCBI Taxonomy" id="3900"/>
    <lineage>
        <taxon>Eukaryota</taxon>
        <taxon>Viridiplantae</taxon>
        <taxon>Streptophyta</taxon>
        <taxon>Embryophyta</taxon>
        <taxon>Tracheophyta</taxon>
        <taxon>Spermatophyta</taxon>
        <taxon>Magnoliopsida</taxon>
        <taxon>eudicotyledons</taxon>
        <taxon>Gunneridae</taxon>
        <taxon>Pentapetalae</taxon>
        <taxon>rosids</taxon>
        <taxon>fabids</taxon>
        <taxon>Fabales</taxon>
        <taxon>Fabaceae</taxon>
        <taxon>Papilionoideae</taxon>
        <taxon>50 kb inversion clade</taxon>
        <taxon>NPAAA clade</taxon>
        <taxon>Hologalegina</taxon>
        <taxon>IRL clade</taxon>
        <taxon>Trifolieae</taxon>
        <taxon>Trifolium</taxon>
    </lineage>
</organism>
<name>A0A2Z6PQA5_TRISU</name>
<evidence type="ECO:0000313" key="4">
    <source>
        <dbReference type="Proteomes" id="UP000242715"/>
    </source>
</evidence>
<dbReference type="AlphaFoldDB" id="A0A2Z6PQA5"/>
<dbReference type="InterPro" id="IPR044974">
    <property type="entry name" value="Disease_R_plants"/>
</dbReference>